<name>A0ACC2HQG9_9PLEO</name>
<sequence length="84" mass="9203">MFAEMVVDILTLETGRQPQQFGESMTARQDVAAAREARHRGSAAALSDNEVTSTTLDTCNRETTPNVDAQFVVIMKTVSCQPKE</sequence>
<dbReference type="Proteomes" id="UP001153331">
    <property type="component" value="Unassembled WGS sequence"/>
</dbReference>
<keyword evidence="2" id="KW-1185">Reference proteome</keyword>
<evidence type="ECO:0000313" key="1">
    <source>
        <dbReference type="EMBL" id="KAJ8105150.1"/>
    </source>
</evidence>
<dbReference type="EMBL" id="JAPHNI010001633">
    <property type="protein sequence ID" value="KAJ8105150.1"/>
    <property type="molecule type" value="Genomic_DNA"/>
</dbReference>
<proteinExistence type="predicted"/>
<evidence type="ECO:0000313" key="2">
    <source>
        <dbReference type="Proteomes" id="UP001153331"/>
    </source>
</evidence>
<comment type="caution">
    <text evidence="1">The sequence shown here is derived from an EMBL/GenBank/DDBJ whole genome shotgun (WGS) entry which is preliminary data.</text>
</comment>
<gene>
    <name evidence="1" type="ORF">OPT61_g10353</name>
</gene>
<protein>
    <submittedName>
        <fullName evidence="1">Uncharacterized protein</fullName>
    </submittedName>
</protein>
<reference evidence="1" key="1">
    <citation type="submission" date="2022-11" db="EMBL/GenBank/DDBJ databases">
        <title>Genome Sequence of Boeremia exigua.</title>
        <authorList>
            <person name="Buettner E."/>
        </authorList>
    </citation>
    <scope>NUCLEOTIDE SEQUENCE</scope>
    <source>
        <strain evidence="1">CU02</strain>
    </source>
</reference>
<accession>A0ACC2HQG9</accession>
<organism evidence="1 2">
    <name type="scientific">Boeremia exigua</name>
    <dbReference type="NCBI Taxonomy" id="749465"/>
    <lineage>
        <taxon>Eukaryota</taxon>
        <taxon>Fungi</taxon>
        <taxon>Dikarya</taxon>
        <taxon>Ascomycota</taxon>
        <taxon>Pezizomycotina</taxon>
        <taxon>Dothideomycetes</taxon>
        <taxon>Pleosporomycetidae</taxon>
        <taxon>Pleosporales</taxon>
        <taxon>Pleosporineae</taxon>
        <taxon>Didymellaceae</taxon>
        <taxon>Boeremia</taxon>
    </lineage>
</organism>